<evidence type="ECO:0000256" key="2">
    <source>
        <dbReference type="SAM" id="SignalP"/>
    </source>
</evidence>
<reference evidence="3 4" key="1">
    <citation type="journal article" date="2015" name="Stand. Genomic Sci.">
        <title>Genomic Encyclopedia of Bacterial and Archaeal Type Strains, Phase III: the genomes of soil and plant-associated and newly described type strains.</title>
        <authorList>
            <person name="Whitman W.B."/>
            <person name="Woyke T."/>
            <person name="Klenk H.P."/>
            <person name="Zhou Y."/>
            <person name="Lilburn T.G."/>
            <person name="Beck B.J."/>
            <person name="De Vos P."/>
            <person name="Vandamme P."/>
            <person name="Eisen J.A."/>
            <person name="Garrity G."/>
            <person name="Hugenholtz P."/>
            <person name="Kyrpides N.C."/>
        </authorList>
    </citation>
    <scope>NUCLEOTIDE SEQUENCE [LARGE SCALE GENOMIC DNA]</scope>
    <source>
        <strain evidence="3 4">VKM Ac-2572</strain>
    </source>
</reference>
<dbReference type="InterPro" id="IPR048031">
    <property type="entry name" value="ScyD/ScyE-like"/>
</dbReference>
<evidence type="ECO:0008006" key="5">
    <source>
        <dbReference type="Google" id="ProtNLM"/>
    </source>
</evidence>
<dbReference type="SUPFAM" id="SSF63829">
    <property type="entry name" value="Calcium-dependent phosphotriesterase"/>
    <property type="match status" value="2"/>
</dbReference>
<protein>
    <recommendedName>
        <fullName evidence="5">ScyD/ScyE family protein</fullName>
    </recommendedName>
</protein>
<sequence length="370" mass="38375">MGVRTRIAAVAALALAGSVLVAAPADAGSKKYGTTVKPVVSGLVSPRGVATFGGKIIYSVGDGSVYEAWAHNGKVIRKLGQVPGGFAPAIDTNKWGVTYALTGAGGEPGQPLPPGSATLYKLRPGKAPLAIADIGKYQLKDPDPDNQQDGPPTESNPFGVAALKDGTVLVADAAGNDLLRVWPNGHIKTVARLKPRTVKVPSGLGPEAPPAGTKMLAEAVATSVTVGSDGYWYVGELRGFPATPGTSQIWRIKPGSYNAVCDPAKPYKGKCTRYADGYTSIVDLAGGPKRTLAVVELAKVSWFQWELGGSAVGSLYLQYPGKWHKAGYKKELAPGKLILPGGTAISSRGKVYVSSPLFGPGAVYQVVAKR</sequence>
<dbReference type="AlphaFoldDB" id="A0A4R2HGD0"/>
<dbReference type="RefSeq" id="WP_199238263.1">
    <property type="nucleotide sequence ID" value="NZ_SLWN01000006.1"/>
</dbReference>
<keyword evidence="2" id="KW-0732">Signal</keyword>
<dbReference type="EMBL" id="SLWN01000006">
    <property type="protein sequence ID" value="TCO28234.1"/>
    <property type="molecule type" value="Genomic_DNA"/>
</dbReference>
<dbReference type="Proteomes" id="UP000294508">
    <property type="component" value="Unassembled WGS sequence"/>
</dbReference>
<dbReference type="Gene3D" id="2.120.10.30">
    <property type="entry name" value="TolB, C-terminal domain"/>
    <property type="match status" value="1"/>
</dbReference>
<name>A0A4R2HGD0_9ACTN</name>
<organism evidence="3 4">
    <name type="scientific">Kribbella steppae</name>
    <dbReference type="NCBI Taxonomy" id="2512223"/>
    <lineage>
        <taxon>Bacteria</taxon>
        <taxon>Bacillati</taxon>
        <taxon>Actinomycetota</taxon>
        <taxon>Actinomycetes</taxon>
        <taxon>Propionibacteriales</taxon>
        <taxon>Kribbellaceae</taxon>
        <taxon>Kribbella</taxon>
    </lineage>
</organism>
<dbReference type="NCBIfam" id="NF033206">
    <property type="entry name" value="ScyE_fam"/>
    <property type="match status" value="1"/>
</dbReference>
<keyword evidence="4" id="KW-1185">Reference proteome</keyword>
<gene>
    <name evidence="3" type="ORF">EV652_106219</name>
</gene>
<feature type="signal peptide" evidence="2">
    <location>
        <begin position="1"/>
        <end position="27"/>
    </location>
</feature>
<feature type="region of interest" description="Disordered" evidence="1">
    <location>
        <begin position="137"/>
        <end position="159"/>
    </location>
</feature>
<dbReference type="InterPro" id="IPR011042">
    <property type="entry name" value="6-blade_b-propeller_TolB-like"/>
</dbReference>
<proteinExistence type="predicted"/>
<accession>A0A4R2HGD0</accession>
<evidence type="ECO:0000313" key="4">
    <source>
        <dbReference type="Proteomes" id="UP000294508"/>
    </source>
</evidence>
<evidence type="ECO:0000256" key="1">
    <source>
        <dbReference type="SAM" id="MobiDB-lite"/>
    </source>
</evidence>
<evidence type="ECO:0000313" key="3">
    <source>
        <dbReference type="EMBL" id="TCO28234.1"/>
    </source>
</evidence>
<feature type="chain" id="PRO_5020974881" description="ScyD/ScyE family protein" evidence="2">
    <location>
        <begin position="28"/>
        <end position="370"/>
    </location>
</feature>
<comment type="caution">
    <text evidence="3">The sequence shown here is derived from an EMBL/GenBank/DDBJ whole genome shotgun (WGS) entry which is preliminary data.</text>
</comment>